<evidence type="ECO:0000256" key="5">
    <source>
        <dbReference type="SAM" id="MobiDB-lite"/>
    </source>
</evidence>
<evidence type="ECO:0000313" key="8">
    <source>
        <dbReference type="EMBL" id="PIC54907.1"/>
    </source>
</evidence>
<dbReference type="Pfam" id="PF02825">
    <property type="entry name" value="WWE"/>
    <property type="match status" value="2"/>
</dbReference>
<gene>
    <name evidence="8" type="primary">Cnig_chr_I.g40</name>
    <name evidence="8" type="ORF">B9Z55_000040</name>
</gene>
<evidence type="ECO:0000256" key="1">
    <source>
        <dbReference type="ARBA" id="ARBA00022723"/>
    </source>
</evidence>
<dbReference type="GO" id="GO:0006511">
    <property type="term" value="P:ubiquitin-dependent protein catabolic process"/>
    <property type="evidence" value="ECO:0007669"/>
    <property type="project" value="UniProtKB-UniRule"/>
</dbReference>
<sequence>MAPRTKKKAAPKKKAPIKKKEVTEDNSQYVWIYGEPTIKEKCYEFHKDLQEHIEKAYLDKKPNCKVYIYGKIWVLDFAKMTEHNAQKQVTWPIKRVRTSQLKRLKCRGIAGTDYEVKPANGFWQDDDHCNACYYKSTIPTRLSCGHVFCFQCLRCNWIHGRDCPTCRMQYSREMFVRPTRSDIDFHMECPPGYQEDCAGVLGPAPKTSARRNPARGHGGETEKYYWIYHERRRPGWFRFDPRSEYMIEESFKRKKKTLQIYICTFRMTINFQKMTQTSMDHRVDESDTFLSTTRAIKRIPAANYKKHVMRGIAGIRCLAYPID</sequence>
<dbReference type="GO" id="GO:0005634">
    <property type="term" value="C:nucleus"/>
    <property type="evidence" value="ECO:0007669"/>
    <property type="project" value="TreeGrafter"/>
</dbReference>
<dbReference type="InterPro" id="IPR013083">
    <property type="entry name" value="Znf_RING/FYVE/PHD"/>
</dbReference>
<keyword evidence="1" id="KW-0479">Metal-binding</keyword>
<keyword evidence="2 4" id="KW-0863">Zinc-finger</keyword>
<comment type="caution">
    <text evidence="8">The sequence shown here is derived from an EMBL/GenBank/DDBJ whole genome shotgun (WGS) entry which is preliminary data.</text>
</comment>
<dbReference type="GO" id="GO:0005829">
    <property type="term" value="C:cytosol"/>
    <property type="evidence" value="ECO:0007669"/>
    <property type="project" value="UniProtKB-SubCell"/>
</dbReference>
<dbReference type="InterPro" id="IPR033509">
    <property type="entry name" value="RNF146"/>
</dbReference>
<dbReference type="InterPro" id="IPR004170">
    <property type="entry name" value="WWE_dom"/>
</dbReference>
<dbReference type="SMART" id="SM00184">
    <property type="entry name" value="RING"/>
    <property type="match status" value="1"/>
</dbReference>
<dbReference type="PANTHER" id="PTHR13417">
    <property type="entry name" value="E3 UBIQUITIN-PROTEIN LIGASE RNF146"/>
    <property type="match status" value="1"/>
</dbReference>
<evidence type="ECO:0000256" key="2">
    <source>
        <dbReference type="ARBA" id="ARBA00022771"/>
    </source>
</evidence>
<name>A0A2G5VTE2_9PELO</name>
<dbReference type="SUPFAM" id="SSF57850">
    <property type="entry name" value="RING/U-box"/>
    <property type="match status" value="1"/>
</dbReference>
<dbReference type="SUPFAM" id="SSF117839">
    <property type="entry name" value="WWE domain"/>
    <property type="match status" value="2"/>
</dbReference>
<dbReference type="PROSITE" id="PS50089">
    <property type="entry name" value="ZF_RING_2"/>
    <property type="match status" value="1"/>
</dbReference>
<feature type="domain" description="WWE" evidence="7">
    <location>
        <begin position="17"/>
        <end position="95"/>
    </location>
</feature>
<dbReference type="InterPro" id="IPR018123">
    <property type="entry name" value="WWE-dom_subgr"/>
</dbReference>
<dbReference type="GO" id="GO:0061630">
    <property type="term" value="F:ubiquitin protein ligase activity"/>
    <property type="evidence" value="ECO:0007669"/>
    <property type="project" value="UniProtKB-UniRule"/>
</dbReference>
<feature type="domain" description="RING-type" evidence="6">
    <location>
        <begin position="129"/>
        <end position="167"/>
    </location>
</feature>
<dbReference type="GO" id="GO:0008270">
    <property type="term" value="F:zinc ion binding"/>
    <property type="evidence" value="ECO:0007669"/>
    <property type="project" value="UniProtKB-UniRule"/>
</dbReference>
<dbReference type="InterPro" id="IPR017907">
    <property type="entry name" value="Znf_RING_CS"/>
</dbReference>
<feature type="domain" description="WWE" evidence="7">
    <location>
        <begin position="212"/>
        <end position="298"/>
    </location>
</feature>
<evidence type="ECO:0000256" key="3">
    <source>
        <dbReference type="ARBA" id="ARBA00022833"/>
    </source>
</evidence>
<evidence type="ECO:0000259" key="7">
    <source>
        <dbReference type="PROSITE" id="PS50918"/>
    </source>
</evidence>
<feature type="region of interest" description="Disordered" evidence="5">
    <location>
        <begin position="1"/>
        <end position="20"/>
    </location>
</feature>
<dbReference type="Gene3D" id="3.30.40.10">
    <property type="entry name" value="Zinc/RING finger domain, C3HC4 (zinc finger)"/>
    <property type="match status" value="1"/>
</dbReference>
<protein>
    <recommendedName>
        <fullName evidence="10">RING-type E3 ubiquitin transferase</fullName>
    </recommendedName>
</protein>
<reference evidence="8" key="1">
    <citation type="journal article" date="2018" name="Science">
        <title>Rapid genome shrinkage in a self-fertile nematode reveals sperm competition proteins.</title>
        <authorList>
            <person name="Yin D."/>
            <person name="Schwarz E.M."/>
            <person name="Thomas C.G."/>
            <person name="Felde R.L."/>
            <person name="Korf I.F."/>
            <person name="Cutter A.D."/>
            <person name="Schartner C.M."/>
            <person name="Ralston E.J."/>
            <person name="Meyer B.J."/>
            <person name="Haag E.S."/>
        </authorList>
    </citation>
    <scope>NUCLEOTIDE SEQUENCE</scope>
    <source>
        <strain evidence="8">JU1422</strain>
    </source>
</reference>
<dbReference type="Gene3D" id="3.30.720.50">
    <property type="match status" value="2"/>
</dbReference>
<organism evidence="8 9">
    <name type="scientific">Caenorhabditis nigoni</name>
    <dbReference type="NCBI Taxonomy" id="1611254"/>
    <lineage>
        <taxon>Eukaryota</taxon>
        <taxon>Metazoa</taxon>
        <taxon>Ecdysozoa</taxon>
        <taxon>Nematoda</taxon>
        <taxon>Chromadorea</taxon>
        <taxon>Rhabditida</taxon>
        <taxon>Rhabditina</taxon>
        <taxon>Rhabditomorpha</taxon>
        <taxon>Rhabditoidea</taxon>
        <taxon>Rhabditidae</taxon>
        <taxon>Peloderinae</taxon>
        <taxon>Caenorhabditis</taxon>
    </lineage>
</organism>
<accession>A0A2G5VTE2</accession>
<dbReference type="InterPro" id="IPR001841">
    <property type="entry name" value="Znf_RING"/>
</dbReference>
<dbReference type="PROSITE" id="PS50918">
    <property type="entry name" value="WWE"/>
    <property type="match status" value="2"/>
</dbReference>
<dbReference type="AlphaFoldDB" id="A0A2G5VTE2"/>
<dbReference type="InterPro" id="IPR037197">
    <property type="entry name" value="WWE_dom_sf"/>
</dbReference>
<evidence type="ECO:0000256" key="4">
    <source>
        <dbReference type="PROSITE-ProRule" id="PRU00175"/>
    </source>
</evidence>
<feature type="compositionally biased region" description="Basic residues" evidence="5">
    <location>
        <begin position="1"/>
        <end position="17"/>
    </location>
</feature>
<keyword evidence="3" id="KW-0862">Zinc</keyword>
<dbReference type="Proteomes" id="UP000230233">
    <property type="component" value="Chromosome I"/>
</dbReference>
<keyword evidence="9" id="KW-1185">Reference proteome</keyword>
<dbReference type="GO" id="GO:0072572">
    <property type="term" value="F:poly-ADP-D-ribose binding"/>
    <property type="evidence" value="ECO:0007669"/>
    <property type="project" value="UniProtKB-UniRule"/>
</dbReference>
<dbReference type="SMART" id="SM00678">
    <property type="entry name" value="WWE"/>
    <property type="match status" value="2"/>
</dbReference>
<proteinExistence type="predicted"/>
<dbReference type="STRING" id="1611254.A0A2G5VTE2"/>
<dbReference type="OrthoDB" id="10065815at2759"/>
<dbReference type="PANTHER" id="PTHR13417:SF7">
    <property type="entry name" value="RING-TYPE DOMAIN-CONTAINING PROTEIN"/>
    <property type="match status" value="1"/>
</dbReference>
<dbReference type="GO" id="GO:0016055">
    <property type="term" value="P:Wnt signaling pathway"/>
    <property type="evidence" value="ECO:0007669"/>
    <property type="project" value="InterPro"/>
</dbReference>
<evidence type="ECO:0000313" key="9">
    <source>
        <dbReference type="Proteomes" id="UP000230233"/>
    </source>
</evidence>
<evidence type="ECO:0000259" key="6">
    <source>
        <dbReference type="PROSITE" id="PS50089"/>
    </source>
</evidence>
<dbReference type="PROSITE" id="PS00518">
    <property type="entry name" value="ZF_RING_1"/>
    <property type="match status" value="1"/>
</dbReference>
<dbReference type="GO" id="GO:0051865">
    <property type="term" value="P:protein autoubiquitination"/>
    <property type="evidence" value="ECO:0007669"/>
    <property type="project" value="UniProtKB-UniRule"/>
</dbReference>
<evidence type="ECO:0008006" key="10">
    <source>
        <dbReference type="Google" id="ProtNLM"/>
    </source>
</evidence>
<dbReference type="EMBL" id="PDUG01000001">
    <property type="protein sequence ID" value="PIC54907.1"/>
    <property type="molecule type" value="Genomic_DNA"/>
</dbReference>